<dbReference type="OrthoDB" id="526734at2"/>
<geneLocation type="plasmid" evidence="5 6">
    <name>pREB3</name>
</geneLocation>
<keyword evidence="1" id="KW-0227">DNA damage</keyword>
<evidence type="ECO:0000256" key="2">
    <source>
        <dbReference type="ARBA" id="ARBA00022806"/>
    </source>
</evidence>
<keyword evidence="2" id="KW-0547">Nucleotide-binding</keyword>
<dbReference type="InterPro" id="IPR011335">
    <property type="entry name" value="Restrct_endonuc-II-like"/>
</dbReference>
<dbReference type="AlphaFoldDB" id="A8ZN27"/>
<feature type="domain" description="PD-(D/E)XK endonuclease-like" evidence="4">
    <location>
        <begin position="5"/>
        <end position="237"/>
    </location>
</feature>
<keyword evidence="2" id="KW-0067">ATP-binding</keyword>
<dbReference type="Pfam" id="PF12705">
    <property type="entry name" value="PDDEXK_1"/>
    <property type="match status" value="1"/>
</dbReference>
<evidence type="ECO:0000313" key="6">
    <source>
        <dbReference type="Proteomes" id="UP000000268"/>
    </source>
</evidence>
<dbReference type="Proteomes" id="UP000000268">
    <property type="component" value="Plasmid pREB3"/>
</dbReference>
<keyword evidence="2" id="KW-0347">Helicase</keyword>
<accession>A8ZN27</accession>
<dbReference type="HOGENOM" id="CLU_1048452_0_0_3"/>
<protein>
    <submittedName>
        <fullName evidence="5">RecB family exonuclease, putative</fullName>
    </submittedName>
</protein>
<keyword evidence="6" id="KW-1185">Reference proteome</keyword>
<dbReference type="RefSeq" id="WP_012167542.1">
    <property type="nucleotide sequence ID" value="NC_009928.1"/>
</dbReference>
<reference evidence="5 6" key="1">
    <citation type="journal article" date="2008" name="Proc. Natl. Acad. Sci. U.S.A.">
        <title>Niche adaptation and genome expansion in the chlorophyll d-producing cyanobacterium Acaryochloris marina.</title>
        <authorList>
            <person name="Swingley W.D."/>
            <person name="Chen M."/>
            <person name="Cheung P.C."/>
            <person name="Conrad A.L."/>
            <person name="Dejesa L.C."/>
            <person name="Hao J."/>
            <person name="Honchak B.M."/>
            <person name="Karbach L.E."/>
            <person name="Kurdoglu A."/>
            <person name="Lahiri S."/>
            <person name="Mastrian S.D."/>
            <person name="Miyashita H."/>
            <person name="Page L."/>
            <person name="Ramakrishna P."/>
            <person name="Satoh S."/>
            <person name="Sattley W.M."/>
            <person name="Shimada Y."/>
            <person name="Taylor H.L."/>
            <person name="Tomo T."/>
            <person name="Tsuchiya T."/>
            <person name="Wang Z.T."/>
            <person name="Raymond J."/>
            <person name="Mimuro M."/>
            <person name="Blankenship R.E."/>
            <person name="Touchman J.W."/>
        </authorList>
    </citation>
    <scope>NUCLEOTIDE SEQUENCE [LARGE SCALE GENOMIC DNA]</scope>
    <source>
        <strain evidence="6">MBIC 11017</strain>
        <plasmid evidence="6">Plasmid pREB3</plasmid>
    </source>
</reference>
<keyword evidence="3" id="KW-0234">DNA repair</keyword>
<gene>
    <name evidence="5" type="ordered locus">AM1_C0296</name>
</gene>
<dbReference type="EMBL" id="CP000840">
    <property type="protein sequence ID" value="ABW32226.1"/>
    <property type="molecule type" value="Genomic_DNA"/>
</dbReference>
<dbReference type="GO" id="GO:0004386">
    <property type="term" value="F:helicase activity"/>
    <property type="evidence" value="ECO:0007669"/>
    <property type="project" value="UniProtKB-KW"/>
</dbReference>
<dbReference type="GO" id="GO:0004527">
    <property type="term" value="F:exonuclease activity"/>
    <property type="evidence" value="ECO:0007669"/>
    <property type="project" value="UniProtKB-KW"/>
</dbReference>
<dbReference type="GO" id="GO:0006281">
    <property type="term" value="P:DNA repair"/>
    <property type="evidence" value="ECO:0007669"/>
    <property type="project" value="UniProtKB-KW"/>
</dbReference>
<keyword evidence="5" id="KW-0540">Nuclease</keyword>
<name>A8ZN27_ACAM1</name>
<proteinExistence type="predicted"/>
<dbReference type="KEGG" id="amr:AM1_C0296"/>
<evidence type="ECO:0000256" key="3">
    <source>
        <dbReference type="ARBA" id="ARBA00023204"/>
    </source>
</evidence>
<dbReference type="Gene3D" id="3.90.320.10">
    <property type="match status" value="1"/>
</dbReference>
<dbReference type="InterPro" id="IPR011604">
    <property type="entry name" value="PDDEXK-like_dom_sf"/>
</dbReference>
<keyword evidence="5" id="KW-0614">Plasmid</keyword>
<dbReference type="InterPro" id="IPR038726">
    <property type="entry name" value="PDDEXK_AddAB-type"/>
</dbReference>
<keyword evidence="5" id="KW-0269">Exonuclease</keyword>
<dbReference type="SUPFAM" id="SSF52980">
    <property type="entry name" value="Restriction endonuclease-like"/>
    <property type="match status" value="1"/>
</dbReference>
<organism evidence="5 6">
    <name type="scientific">Acaryochloris marina (strain MBIC 11017)</name>
    <dbReference type="NCBI Taxonomy" id="329726"/>
    <lineage>
        <taxon>Bacteria</taxon>
        <taxon>Bacillati</taxon>
        <taxon>Cyanobacteriota</taxon>
        <taxon>Cyanophyceae</taxon>
        <taxon>Acaryochloridales</taxon>
        <taxon>Acaryochloridaceae</taxon>
        <taxon>Acaryochloris</taxon>
    </lineage>
</organism>
<evidence type="ECO:0000313" key="5">
    <source>
        <dbReference type="EMBL" id="ABW32226.1"/>
    </source>
</evidence>
<evidence type="ECO:0000259" key="4">
    <source>
        <dbReference type="Pfam" id="PF12705"/>
    </source>
</evidence>
<sequence>MAYPLSATKLITYQQCPKAYNFRYERGLSSPSAFGSPAFGIALHKTLADIYKDWNYGYPLPSLDWFAVCWQAHTGELKPAQIHEGWMALQIYYEKYVAPLPQIRKPLGVEGKIKASFQVNNIEFSITGRYDRLDYTDNGLELIDYKTSKTIGPSDGIDLQLGLYFLILEQIYPEALETLSLIYLRQGQKVTFDVTPDHHQQVRELIGDIAVKLRADDEWKPEVGEYCNHCGYQKYCPAKSEKPEPLPEGTKEARQVQLVLGL</sequence>
<keyword evidence="5" id="KW-0378">Hydrolase</keyword>
<evidence type="ECO:0000256" key="1">
    <source>
        <dbReference type="ARBA" id="ARBA00022763"/>
    </source>
</evidence>